<dbReference type="EMBL" id="KJ755191">
    <property type="protein sequence ID" value="AJP09147.1"/>
    <property type="molecule type" value="Genomic_DNA"/>
</dbReference>
<organism evidence="1 2">
    <name type="scientific">Heliothis virescens ascovirus 3f</name>
    <dbReference type="NCBI Taxonomy" id="328614"/>
    <lineage>
        <taxon>Viruses</taxon>
        <taxon>Varidnaviria</taxon>
        <taxon>Bamfordvirae</taxon>
        <taxon>Nucleocytoviricota</taxon>
        <taxon>Megaviricetes</taxon>
        <taxon>Pimascovirales</taxon>
        <taxon>Pimascovirales incertae sedis</taxon>
        <taxon>Ascoviridae</taxon>
        <taxon>Ascovirus</taxon>
        <taxon>Ascovirus hvav3a</taxon>
    </lineage>
</organism>
<dbReference type="RefSeq" id="YP_009701647.1">
    <property type="nucleotide sequence ID" value="NC_044938.1"/>
</dbReference>
<proteinExistence type="predicted"/>
<name>A0A171PVR7_9VIRU</name>
<dbReference type="GeneID" id="41900783"/>
<protein>
    <submittedName>
        <fullName evidence="1">Uncharacterized protein</fullName>
    </submittedName>
</protein>
<dbReference type="KEGG" id="vg:41900783"/>
<evidence type="ECO:0000313" key="1">
    <source>
        <dbReference type="EMBL" id="AJP09147.1"/>
    </source>
</evidence>
<dbReference type="Proteomes" id="UP000232922">
    <property type="component" value="Genome"/>
</dbReference>
<evidence type="ECO:0000313" key="2">
    <source>
        <dbReference type="Proteomes" id="UP000232922"/>
    </source>
</evidence>
<reference evidence="2" key="1">
    <citation type="submission" date="2014-04" db="EMBL/GenBank/DDBJ databases">
        <authorList>
            <person name="Wei Y."/>
            <person name="Huang G."/>
            <person name="Cheng X."/>
        </authorList>
    </citation>
    <scope>NUCLEOTIDE SEQUENCE [LARGE SCALE GENOMIC DNA]</scope>
</reference>
<accession>A0A171PVR7</accession>
<sequence>MSYANYVTVYTDGARIIDNCKVIRNDVSFGLYFPSEKYSGRAMSVRVRSCEDRIHYMYSTAPISDLNVRWVERCVVEREHICDIREEHYDYTTNELETPSVPNSVGNTLESTTFIGGRPPEDNDDFDAVYDQQFEFSAHVGLRVSFHEARCVNPIDDMLLLTDINCRFEMNVDDGTCYYRESVFPFMYTIHYECSLTLHNLVKCRRRMYEEQTFRISNSLIEIFSGYEYSTDKLRFIDDEIQRLRSIKKTISFLDGVDIIMEAIAKKRYPQLMRPNYIHFNMYDEENMPM</sequence>